<organism evidence="2 3">
    <name type="scientific">Conyzicola nivalis</name>
    <dbReference type="NCBI Taxonomy" id="1477021"/>
    <lineage>
        <taxon>Bacteria</taxon>
        <taxon>Bacillati</taxon>
        <taxon>Actinomycetota</taxon>
        <taxon>Actinomycetes</taxon>
        <taxon>Micrococcales</taxon>
        <taxon>Microbacteriaceae</taxon>
        <taxon>Conyzicola</taxon>
    </lineage>
</organism>
<protein>
    <submittedName>
        <fullName evidence="2">Uncharacterized protein</fullName>
    </submittedName>
</protein>
<reference evidence="2" key="1">
    <citation type="journal article" date="2014" name="Int. J. Syst. Evol. Microbiol.">
        <title>Complete genome sequence of Corynebacterium casei LMG S-19264T (=DSM 44701T), isolated from a smear-ripened cheese.</title>
        <authorList>
            <consortium name="US DOE Joint Genome Institute (JGI-PGF)"/>
            <person name="Walter F."/>
            <person name="Albersmeier A."/>
            <person name="Kalinowski J."/>
            <person name="Ruckert C."/>
        </authorList>
    </citation>
    <scope>NUCLEOTIDE SEQUENCE</scope>
    <source>
        <strain evidence="2">CGMCC 1.12813</strain>
    </source>
</reference>
<proteinExistence type="predicted"/>
<keyword evidence="1" id="KW-0472">Membrane</keyword>
<name>A0A916WKI2_9MICO</name>
<keyword evidence="1" id="KW-0812">Transmembrane</keyword>
<dbReference type="AlphaFoldDB" id="A0A916WKI2"/>
<dbReference type="RefSeq" id="WP_188510858.1">
    <property type="nucleotide sequence ID" value="NZ_BMGB01000001.1"/>
</dbReference>
<evidence type="ECO:0000313" key="2">
    <source>
        <dbReference type="EMBL" id="GGB08915.1"/>
    </source>
</evidence>
<dbReference type="Proteomes" id="UP000606922">
    <property type="component" value="Unassembled WGS sequence"/>
</dbReference>
<comment type="caution">
    <text evidence="2">The sequence shown here is derived from an EMBL/GenBank/DDBJ whole genome shotgun (WGS) entry which is preliminary data.</text>
</comment>
<dbReference type="EMBL" id="BMGB01000001">
    <property type="protein sequence ID" value="GGB08915.1"/>
    <property type="molecule type" value="Genomic_DNA"/>
</dbReference>
<gene>
    <name evidence="2" type="ORF">GCM10010979_24340</name>
</gene>
<keyword evidence="3" id="KW-1185">Reference proteome</keyword>
<evidence type="ECO:0000313" key="3">
    <source>
        <dbReference type="Proteomes" id="UP000606922"/>
    </source>
</evidence>
<feature type="transmembrane region" description="Helical" evidence="1">
    <location>
        <begin position="12"/>
        <end position="31"/>
    </location>
</feature>
<accession>A0A916WKI2</accession>
<feature type="transmembrane region" description="Helical" evidence="1">
    <location>
        <begin position="37"/>
        <end position="62"/>
    </location>
</feature>
<evidence type="ECO:0000256" key="1">
    <source>
        <dbReference type="SAM" id="Phobius"/>
    </source>
</evidence>
<keyword evidence="1" id="KW-1133">Transmembrane helix</keyword>
<reference evidence="2" key="2">
    <citation type="submission" date="2020-09" db="EMBL/GenBank/DDBJ databases">
        <authorList>
            <person name="Sun Q."/>
            <person name="Zhou Y."/>
        </authorList>
    </citation>
    <scope>NUCLEOTIDE SEQUENCE</scope>
    <source>
        <strain evidence="2">CGMCC 1.12813</strain>
    </source>
</reference>
<sequence length="81" mass="8871">MVKPSRKDRTKPVELLVLSGVMAVFTGLIALMSTRDIVLSLIFFGIAFVVVLVVLAMLVLAVRPDGDELIDLDEQNHPEGH</sequence>